<accession>A0A9J6RMF1</accession>
<name>A0A9J6RMF1_9GAMM</name>
<comment type="caution">
    <text evidence="1">The sequence shown here is derived from an EMBL/GenBank/DDBJ whole genome shotgun (WGS) entry which is preliminary data.</text>
</comment>
<organism evidence="1 2">
    <name type="scientific">Dasania phycosphaerae</name>
    <dbReference type="NCBI Taxonomy" id="2950436"/>
    <lineage>
        <taxon>Bacteria</taxon>
        <taxon>Pseudomonadati</taxon>
        <taxon>Pseudomonadota</taxon>
        <taxon>Gammaproteobacteria</taxon>
        <taxon>Cellvibrionales</taxon>
        <taxon>Spongiibacteraceae</taxon>
        <taxon>Dasania</taxon>
    </lineage>
</organism>
<dbReference type="AlphaFoldDB" id="A0A9J6RMF1"/>
<dbReference type="Proteomes" id="UP001069090">
    <property type="component" value="Unassembled WGS sequence"/>
</dbReference>
<protein>
    <submittedName>
        <fullName evidence="1">Uncharacterized protein</fullName>
    </submittedName>
</protein>
<sequence>MSNPVRMRLVIIALLALVAALFVYTNKQEAHYRAIAPDQIHAMLQDIDSWQAADLSQYLSSAAKSVVSPQQLSNVLDLYRPLDRYEGIVELHFSRLASALSLLGDKYISYSGIVQYSGGQAELTITLVHDEAAPESGKLKISNINMSSPRLGR</sequence>
<reference evidence="1 2" key="1">
    <citation type="submission" date="2022-12" db="EMBL/GenBank/DDBJ databases">
        <title>Dasania phycosphaerae sp. nov., isolated from particulate material of the south coast of Korea.</title>
        <authorList>
            <person name="Jiang Y."/>
        </authorList>
    </citation>
    <scope>NUCLEOTIDE SEQUENCE [LARGE SCALE GENOMIC DNA]</scope>
    <source>
        <strain evidence="1 2">GY-19</strain>
    </source>
</reference>
<gene>
    <name evidence="1" type="ORF">O0V09_09815</name>
</gene>
<keyword evidence="2" id="KW-1185">Reference proteome</keyword>
<dbReference type="EMBL" id="JAPTGG010000007">
    <property type="protein sequence ID" value="MCZ0865497.1"/>
    <property type="molecule type" value="Genomic_DNA"/>
</dbReference>
<evidence type="ECO:0000313" key="1">
    <source>
        <dbReference type="EMBL" id="MCZ0865497.1"/>
    </source>
</evidence>
<proteinExistence type="predicted"/>
<dbReference type="RefSeq" id="WP_258331643.1">
    <property type="nucleotide sequence ID" value="NZ_JAPTGG010000007.1"/>
</dbReference>
<evidence type="ECO:0000313" key="2">
    <source>
        <dbReference type="Proteomes" id="UP001069090"/>
    </source>
</evidence>